<dbReference type="Pfam" id="PF08878">
    <property type="entry name" value="HamA"/>
    <property type="match status" value="1"/>
</dbReference>
<dbReference type="EMBL" id="DVNM01000035">
    <property type="protein sequence ID" value="HIU69573.1"/>
    <property type="molecule type" value="Genomic_DNA"/>
</dbReference>
<evidence type="ECO:0000313" key="3">
    <source>
        <dbReference type="Proteomes" id="UP000824125"/>
    </source>
</evidence>
<evidence type="ECO:0000259" key="1">
    <source>
        <dbReference type="Pfam" id="PF08878"/>
    </source>
</evidence>
<proteinExistence type="predicted"/>
<name>A0A9D1SP50_9FIRM</name>
<reference evidence="2" key="2">
    <citation type="journal article" date="2021" name="PeerJ">
        <title>Extensive microbial diversity within the chicken gut microbiome revealed by metagenomics and culture.</title>
        <authorList>
            <person name="Gilroy R."/>
            <person name="Ravi A."/>
            <person name="Getino M."/>
            <person name="Pursley I."/>
            <person name="Horton D.L."/>
            <person name="Alikhan N.F."/>
            <person name="Baker D."/>
            <person name="Gharbi K."/>
            <person name="Hall N."/>
            <person name="Watson M."/>
            <person name="Adriaenssens E.M."/>
            <person name="Foster-Nyarko E."/>
            <person name="Jarju S."/>
            <person name="Secka A."/>
            <person name="Antonio M."/>
            <person name="Oren A."/>
            <person name="Chaudhuri R.R."/>
            <person name="La Ragione R."/>
            <person name="Hildebrand F."/>
            <person name="Pallen M.J."/>
        </authorList>
    </citation>
    <scope>NUCLEOTIDE SEQUENCE</scope>
    <source>
        <strain evidence="2">CHK176-6737</strain>
    </source>
</reference>
<dbReference type="Proteomes" id="UP000824125">
    <property type="component" value="Unassembled WGS sequence"/>
</dbReference>
<feature type="domain" description="Anti-bacteriophage protein A/HamA C-terminal" evidence="1">
    <location>
        <begin position="34"/>
        <end position="303"/>
    </location>
</feature>
<protein>
    <recommendedName>
        <fullName evidence="1">Anti-bacteriophage protein A/HamA C-terminal domain-containing protein</fullName>
    </recommendedName>
</protein>
<dbReference type="AlphaFoldDB" id="A0A9D1SP50"/>
<reference evidence="2" key="1">
    <citation type="submission" date="2020-10" db="EMBL/GenBank/DDBJ databases">
        <authorList>
            <person name="Gilroy R."/>
        </authorList>
    </citation>
    <scope>NUCLEOTIDE SEQUENCE</scope>
    <source>
        <strain evidence="2">CHK176-6737</strain>
    </source>
</reference>
<evidence type="ECO:0000313" key="2">
    <source>
        <dbReference type="EMBL" id="HIU69573.1"/>
    </source>
</evidence>
<sequence>MSIYQEYDKIFNKEILQKSKGIIVSYSPITDIYTYNSYSHGVSDTAVEDLGELMRHNLFFYAFGEEEVVAYYKKDRFSSMQQAARYSYQQRLPKRADINDGLPSEVLLDLLVQIYNPSAYKLAVRTLFRQDDNNEIKGYDLTYFTKDEAGISLWLGQAKLGEKSYCKSSIHKDLLEKFKKEYLAKQLFFICDKRIGITDDAKSILEAIEDINLLMINSEENSRSDNLIDYFKKHHINIKIPCLLAYGDGTVYDDVKKLSDKIKNEIDSIKQYYDKKAYVFDGITPEIIFCVFPIESLERLRDKECGFYAGLC</sequence>
<gene>
    <name evidence="2" type="ORF">IAD23_06415</name>
</gene>
<accession>A0A9D1SP50</accession>
<dbReference type="InterPro" id="IPR014976">
    <property type="entry name" value="AbpA_HamA_C"/>
</dbReference>
<comment type="caution">
    <text evidence="2">The sequence shown here is derived from an EMBL/GenBank/DDBJ whole genome shotgun (WGS) entry which is preliminary data.</text>
</comment>
<organism evidence="2 3">
    <name type="scientific">Candidatus Scybalenecus merdavium</name>
    <dbReference type="NCBI Taxonomy" id="2840939"/>
    <lineage>
        <taxon>Bacteria</taxon>
        <taxon>Bacillati</taxon>
        <taxon>Bacillota</taxon>
        <taxon>Clostridia</taxon>
        <taxon>Eubacteriales</taxon>
        <taxon>Oscillospiraceae</taxon>
        <taxon>Oscillospiraceae incertae sedis</taxon>
        <taxon>Candidatus Scybalenecus</taxon>
    </lineage>
</organism>